<accession>A0A1Q9LE13</accession>
<gene>
    <name evidence="2" type="ORF">BJP25_01445</name>
</gene>
<dbReference type="Pfam" id="PF13400">
    <property type="entry name" value="Tad"/>
    <property type="match status" value="1"/>
</dbReference>
<dbReference type="InterPro" id="IPR028087">
    <property type="entry name" value="Tad_N"/>
</dbReference>
<protein>
    <recommendedName>
        <fullName evidence="1">Putative Flp pilus-assembly TadG-like N-terminal domain-containing protein</fullName>
    </recommendedName>
</protein>
<keyword evidence="3" id="KW-1185">Reference proteome</keyword>
<comment type="caution">
    <text evidence="2">The sequence shown here is derived from an EMBL/GenBank/DDBJ whole genome shotgun (WGS) entry which is preliminary data.</text>
</comment>
<evidence type="ECO:0000313" key="2">
    <source>
        <dbReference type="EMBL" id="OLR90254.1"/>
    </source>
</evidence>
<evidence type="ECO:0000313" key="3">
    <source>
        <dbReference type="Proteomes" id="UP000186040"/>
    </source>
</evidence>
<dbReference type="AlphaFoldDB" id="A0A1Q9LE13"/>
<feature type="domain" description="Putative Flp pilus-assembly TadG-like N-terminal" evidence="1">
    <location>
        <begin position="1"/>
        <end position="38"/>
    </location>
</feature>
<dbReference type="NCBIfam" id="TIGR03816">
    <property type="entry name" value="tadE_like_DECH"/>
    <property type="match status" value="1"/>
</dbReference>
<dbReference type="STRING" id="1193682.BJP25_01445"/>
<reference evidence="2 3" key="1">
    <citation type="submission" date="2016-10" db="EMBL/GenBank/DDBJ databases">
        <title>The Draft Genome Sequence of Actinokineospora bangkokensis 44EHWT reveals the biosynthetic pathway of antifungal compounds Thailandins with unusual extender unit butylmalonyl-CoA.</title>
        <authorList>
            <person name="Greule A."/>
            <person name="Intra B."/>
            <person name="Flemming S."/>
            <person name="Rommel M.G."/>
            <person name="Panbangred W."/>
            <person name="Bechthold A."/>
        </authorList>
    </citation>
    <scope>NUCLEOTIDE SEQUENCE [LARGE SCALE GENOMIC DNA]</scope>
    <source>
        <strain evidence="2 3">44EHW</strain>
    </source>
</reference>
<name>A0A1Q9LE13_9PSEU</name>
<dbReference type="InterPro" id="IPR021202">
    <property type="entry name" value="Rv3654c-like"/>
</dbReference>
<sequence>MIAVVVAAAWAGVVLGLVVVERHRAEASADLAALAGAVRAVEGERGACSAAGWVAGRMGVELTGCRVEGAVVAVDVLGRAPGVLGGFGRGRAAARAGPVEAGQAVVGGR</sequence>
<dbReference type="Proteomes" id="UP000186040">
    <property type="component" value="Unassembled WGS sequence"/>
</dbReference>
<evidence type="ECO:0000259" key="1">
    <source>
        <dbReference type="Pfam" id="PF13400"/>
    </source>
</evidence>
<dbReference type="EMBL" id="MKQR01000028">
    <property type="protein sequence ID" value="OLR90254.1"/>
    <property type="molecule type" value="Genomic_DNA"/>
</dbReference>
<organism evidence="2 3">
    <name type="scientific">Actinokineospora bangkokensis</name>
    <dbReference type="NCBI Taxonomy" id="1193682"/>
    <lineage>
        <taxon>Bacteria</taxon>
        <taxon>Bacillati</taxon>
        <taxon>Actinomycetota</taxon>
        <taxon>Actinomycetes</taxon>
        <taxon>Pseudonocardiales</taxon>
        <taxon>Pseudonocardiaceae</taxon>
        <taxon>Actinokineospora</taxon>
    </lineage>
</organism>
<proteinExistence type="predicted"/>